<reference evidence="2 3" key="1">
    <citation type="submission" date="2015-11" db="EMBL/GenBank/DDBJ databases">
        <title>Sequence of Pedobacter ginsenosidimutans.</title>
        <authorList>
            <person name="Carson E."/>
            <person name="Keyser V."/>
            <person name="Newman J."/>
            <person name="Miller J."/>
        </authorList>
    </citation>
    <scope>NUCLEOTIDE SEQUENCE [LARGE SCALE GENOMIC DNA]</scope>
    <source>
        <strain evidence="2 3">KACC 14530</strain>
    </source>
</reference>
<keyword evidence="1" id="KW-0472">Membrane</keyword>
<proteinExistence type="predicted"/>
<keyword evidence="1" id="KW-0812">Transmembrane</keyword>
<dbReference type="AlphaFoldDB" id="A0A0T5VIG8"/>
<organism evidence="2 3">
    <name type="scientific">Pedobacter ginsenosidimutans</name>
    <dbReference type="NCBI Taxonomy" id="687842"/>
    <lineage>
        <taxon>Bacteria</taxon>
        <taxon>Pseudomonadati</taxon>
        <taxon>Bacteroidota</taxon>
        <taxon>Sphingobacteriia</taxon>
        <taxon>Sphingobacteriales</taxon>
        <taxon>Sphingobacteriaceae</taxon>
        <taxon>Pedobacter</taxon>
    </lineage>
</organism>
<dbReference type="Proteomes" id="UP000051950">
    <property type="component" value="Unassembled WGS sequence"/>
</dbReference>
<keyword evidence="3" id="KW-1185">Reference proteome</keyword>
<accession>A0A0T5VIG8</accession>
<name>A0A0T5VIG8_9SPHI</name>
<sequence>MISQINPSDLKIQKKYSKIYLYATFTPRLGHLPARLAGYLLAYCFALALVELWPWCRSGRSKICLALDQRVNNS</sequence>
<evidence type="ECO:0000313" key="2">
    <source>
        <dbReference type="EMBL" id="KRT13613.1"/>
    </source>
</evidence>
<evidence type="ECO:0000313" key="3">
    <source>
        <dbReference type="Proteomes" id="UP000051950"/>
    </source>
</evidence>
<comment type="caution">
    <text evidence="2">The sequence shown here is derived from an EMBL/GenBank/DDBJ whole genome shotgun (WGS) entry which is preliminary data.</text>
</comment>
<dbReference type="EMBL" id="LMZQ01000038">
    <property type="protein sequence ID" value="KRT13613.1"/>
    <property type="molecule type" value="Genomic_DNA"/>
</dbReference>
<feature type="transmembrane region" description="Helical" evidence="1">
    <location>
        <begin position="36"/>
        <end position="53"/>
    </location>
</feature>
<evidence type="ECO:0000256" key="1">
    <source>
        <dbReference type="SAM" id="Phobius"/>
    </source>
</evidence>
<keyword evidence="1" id="KW-1133">Transmembrane helix</keyword>
<protein>
    <submittedName>
        <fullName evidence="2">Uncharacterized protein</fullName>
    </submittedName>
</protein>
<gene>
    <name evidence="2" type="ORF">ASU31_23630</name>
</gene>